<gene>
    <name evidence="7" type="ORF">I9054_012880</name>
</gene>
<evidence type="ECO:0000256" key="4">
    <source>
        <dbReference type="ARBA" id="ARBA00022989"/>
    </source>
</evidence>
<keyword evidence="2" id="KW-1003">Cell membrane</keyword>
<dbReference type="GO" id="GO:0015171">
    <property type="term" value="F:amino acid transmembrane transporter activity"/>
    <property type="evidence" value="ECO:0007669"/>
    <property type="project" value="TreeGrafter"/>
</dbReference>
<evidence type="ECO:0000256" key="1">
    <source>
        <dbReference type="ARBA" id="ARBA00004651"/>
    </source>
</evidence>
<evidence type="ECO:0000256" key="3">
    <source>
        <dbReference type="ARBA" id="ARBA00022692"/>
    </source>
</evidence>
<evidence type="ECO:0000313" key="7">
    <source>
        <dbReference type="EMBL" id="UUN96271.1"/>
    </source>
</evidence>
<dbReference type="RefSeq" id="WP_228288686.1">
    <property type="nucleotide sequence ID" value="NZ_CP066121.1"/>
</dbReference>
<feature type="transmembrane region" description="Helical" evidence="6">
    <location>
        <begin position="161"/>
        <end position="183"/>
    </location>
</feature>
<dbReference type="PANTHER" id="PTHR30086:SF20">
    <property type="entry name" value="ARGININE EXPORTER PROTEIN ARGO-RELATED"/>
    <property type="match status" value="1"/>
</dbReference>
<dbReference type="InterPro" id="IPR001123">
    <property type="entry name" value="LeuE-type"/>
</dbReference>
<feature type="transmembrane region" description="Helical" evidence="6">
    <location>
        <begin position="87"/>
        <end position="106"/>
    </location>
</feature>
<evidence type="ECO:0000256" key="6">
    <source>
        <dbReference type="SAM" id="Phobius"/>
    </source>
</evidence>
<protein>
    <submittedName>
        <fullName evidence="7">LysE family translocator</fullName>
    </submittedName>
</protein>
<keyword evidence="4 6" id="KW-1133">Transmembrane helix</keyword>
<feature type="transmembrane region" description="Helical" evidence="6">
    <location>
        <begin position="199"/>
        <end position="220"/>
    </location>
</feature>
<proteinExistence type="predicted"/>
<evidence type="ECO:0000256" key="5">
    <source>
        <dbReference type="ARBA" id="ARBA00023136"/>
    </source>
</evidence>
<keyword evidence="5 6" id="KW-0472">Membrane</keyword>
<reference evidence="7" key="1">
    <citation type="submission" date="2022-02" db="EMBL/GenBank/DDBJ databases">
        <title>Characterization of Tn125 harboring carbapenem-resistant Acinetobacter bereziniae clinical isolates.</title>
        <authorList>
            <person name="Wong N.-K."/>
            <person name="Pan Q."/>
        </authorList>
    </citation>
    <scope>NUCLEOTIDE SEQUENCE</scope>
    <source>
        <strain evidence="7">GD03393</strain>
    </source>
</reference>
<dbReference type="AlphaFoldDB" id="A0A9E7P9U2"/>
<sequence length="226" mass="25108">MKYIQISISNQDQIKKFKKMLSLILSMFIFSLSMSISPGPVNLTILTSSMNYGAKRSFGFISGATIGFTLLLASVCFGLYQIIVVYPLLLDIITVLGTVLLLWIGLNILRAEGTTISTQSHAQTKIPTFMQGALMQWLNPKAWIAAVAGTGLFSTGQIENALLIFVLIYFVVCYLSLFLWGVVGQKLANFLNTGNRARFFNVVMGLVLIFISIEMCWTYFYHSPAL</sequence>
<keyword evidence="3 6" id="KW-0812">Transmembrane</keyword>
<evidence type="ECO:0000256" key="2">
    <source>
        <dbReference type="ARBA" id="ARBA00022475"/>
    </source>
</evidence>
<dbReference type="PANTHER" id="PTHR30086">
    <property type="entry name" value="ARGININE EXPORTER PROTEIN ARGO"/>
    <property type="match status" value="1"/>
</dbReference>
<dbReference type="EMBL" id="CP092085">
    <property type="protein sequence ID" value="UUN96271.1"/>
    <property type="molecule type" value="Genomic_DNA"/>
</dbReference>
<dbReference type="Pfam" id="PF01810">
    <property type="entry name" value="LysE"/>
    <property type="match status" value="1"/>
</dbReference>
<name>A0A9E7P9U2_ACIBZ</name>
<organism evidence="7 8">
    <name type="scientific">Acinetobacter bereziniae</name>
    <name type="common">Acinetobacter genomosp. 10</name>
    <dbReference type="NCBI Taxonomy" id="106648"/>
    <lineage>
        <taxon>Bacteria</taxon>
        <taxon>Pseudomonadati</taxon>
        <taxon>Pseudomonadota</taxon>
        <taxon>Gammaproteobacteria</taxon>
        <taxon>Moraxellales</taxon>
        <taxon>Moraxellaceae</taxon>
        <taxon>Acinetobacter</taxon>
    </lineage>
</organism>
<feature type="transmembrane region" description="Helical" evidence="6">
    <location>
        <begin position="58"/>
        <end position="80"/>
    </location>
</feature>
<dbReference type="GO" id="GO:0005886">
    <property type="term" value="C:plasma membrane"/>
    <property type="evidence" value="ECO:0007669"/>
    <property type="project" value="UniProtKB-SubCell"/>
</dbReference>
<dbReference type="Proteomes" id="UP000644140">
    <property type="component" value="Chromosome"/>
</dbReference>
<accession>A0A9E7P9U2</accession>
<dbReference type="GO" id="GO:0033228">
    <property type="term" value="P:cysteine export across plasma membrane"/>
    <property type="evidence" value="ECO:0007669"/>
    <property type="project" value="TreeGrafter"/>
</dbReference>
<feature type="transmembrane region" description="Helical" evidence="6">
    <location>
        <begin position="20"/>
        <end position="38"/>
    </location>
</feature>
<evidence type="ECO:0000313" key="8">
    <source>
        <dbReference type="Proteomes" id="UP000644140"/>
    </source>
</evidence>
<comment type="subcellular location">
    <subcellularLocation>
        <location evidence="1">Cell membrane</location>
        <topology evidence="1">Multi-pass membrane protein</topology>
    </subcellularLocation>
</comment>